<comment type="caution">
    <text evidence="4">The sequence shown here is derived from an EMBL/GenBank/DDBJ whole genome shotgun (WGS) entry which is preliminary data.</text>
</comment>
<keyword evidence="2" id="KW-0732">Signal</keyword>
<evidence type="ECO:0000313" key="5">
    <source>
        <dbReference type="Proteomes" id="UP000014316"/>
    </source>
</evidence>
<dbReference type="Pfam" id="PF13731">
    <property type="entry name" value="WxL"/>
    <property type="match status" value="1"/>
</dbReference>
<name>A0A829GGD5_LACPA</name>
<feature type="domain" description="WxL" evidence="3">
    <location>
        <begin position="45"/>
        <end position="197"/>
    </location>
</feature>
<evidence type="ECO:0000259" key="3">
    <source>
        <dbReference type="Pfam" id="PF13731"/>
    </source>
</evidence>
<evidence type="ECO:0000256" key="1">
    <source>
        <dbReference type="SAM" id="MobiDB-lite"/>
    </source>
</evidence>
<dbReference type="Proteomes" id="UP000014316">
    <property type="component" value="Unassembled WGS sequence"/>
</dbReference>
<feature type="chain" id="PRO_5032447433" evidence="2">
    <location>
        <begin position="29"/>
        <end position="278"/>
    </location>
</feature>
<reference evidence="4 5" key="1">
    <citation type="journal article" date="2013" name="PLoS ONE">
        <title>Lactobacillus paracasei comparative genomics: towards species pan-genome definition and exploitation of diversity.</title>
        <authorList>
            <person name="Smokvina T."/>
            <person name="Wels M."/>
            <person name="Polka J."/>
            <person name="Chervaux C."/>
            <person name="Brisse S."/>
            <person name="Boekhorst J."/>
            <person name="van Hylckama Vlieg J.E."/>
            <person name="Siezen R.J."/>
        </authorList>
    </citation>
    <scope>NUCLEOTIDE SEQUENCE [LARGE SCALE GENOMIC DNA]</scope>
    <source>
        <strain evidence="4 5">Lpp123</strain>
    </source>
</reference>
<dbReference type="EMBL" id="ANJW01000747">
    <property type="protein sequence ID" value="EPC51017.1"/>
    <property type="molecule type" value="Genomic_DNA"/>
</dbReference>
<dbReference type="AlphaFoldDB" id="A0A829GGD5"/>
<sequence>MKRVNYMSAGLIAMTLAGVMLPITSVFAADEPIKKTSVGEVRVGIDPDNPDPNNPDNPDGSKDILSLVKVPDLKFKSVSVEQLATGQQTLPLTSNTVTDKPVKNEPAGNASDGNNQGLLNITDYRGTGAGWKLEAQAGELKNAAGQKLAGSLLLAGVAKTDETDNNPTAISQAELVLEGSGVQVWNAASGQGQGRNTRCLYFGRYRVETISKHGCIRWQVSNGYHLDADQRTVLMDRISPERGQRSHADPFLKKRALNRLRVLRCYWVDQMKFSEWQM</sequence>
<feature type="region of interest" description="Disordered" evidence="1">
    <location>
        <begin position="40"/>
        <end position="62"/>
    </location>
</feature>
<dbReference type="InterPro" id="IPR027994">
    <property type="entry name" value="WxL_dom"/>
</dbReference>
<accession>A0A829GGD5</accession>
<gene>
    <name evidence="4" type="ORF">Lpp123_12591</name>
</gene>
<protein>
    <submittedName>
        <fullName evidence="4">Extracellular protein</fullName>
    </submittedName>
</protein>
<evidence type="ECO:0000256" key="2">
    <source>
        <dbReference type="SAM" id="SignalP"/>
    </source>
</evidence>
<feature type="region of interest" description="Disordered" evidence="1">
    <location>
        <begin position="91"/>
        <end position="116"/>
    </location>
</feature>
<evidence type="ECO:0000313" key="4">
    <source>
        <dbReference type="EMBL" id="EPC51017.1"/>
    </source>
</evidence>
<proteinExistence type="predicted"/>
<feature type="signal peptide" evidence="2">
    <location>
        <begin position="1"/>
        <end position="28"/>
    </location>
</feature>
<organism evidence="4 5">
    <name type="scientific">Lacticaseibacillus paracasei subsp. paracasei Lpp123</name>
    <dbReference type="NCBI Taxonomy" id="1256201"/>
    <lineage>
        <taxon>Bacteria</taxon>
        <taxon>Bacillati</taxon>
        <taxon>Bacillota</taxon>
        <taxon>Bacilli</taxon>
        <taxon>Lactobacillales</taxon>
        <taxon>Lactobacillaceae</taxon>
        <taxon>Lacticaseibacillus</taxon>
    </lineage>
</organism>